<name>A0A1H3TFW0_9MICO</name>
<evidence type="ECO:0000256" key="3">
    <source>
        <dbReference type="ARBA" id="ARBA00023163"/>
    </source>
</evidence>
<dbReference type="PROSITE" id="PS50977">
    <property type="entry name" value="HTH_TETR_2"/>
    <property type="match status" value="1"/>
</dbReference>
<dbReference type="SUPFAM" id="SSF46689">
    <property type="entry name" value="Homeodomain-like"/>
    <property type="match status" value="1"/>
</dbReference>
<keyword evidence="2 4" id="KW-0238">DNA-binding</keyword>
<feature type="DNA-binding region" description="H-T-H motif" evidence="4">
    <location>
        <begin position="33"/>
        <end position="52"/>
    </location>
</feature>
<accession>A0A1H3TFW0</accession>
<gene>
    <name evidence="6" type="ORF">SAMN05216554_4102</name>
</gene>
<dbReference type="InterPro" id="IPR009057">
    <property type="entry name" value="Homeodomain-like_sf"/>
</dbReference>
<dbReference type="PANTHER" id="PTHR30055">
    <property type="entry name" value="HTH-TYPE TRANSCRIPTIONAL REGULATOR RUTR"/>
    <property type="match status" value="1"/>
</dbReference>
<dbReference type="InterPro" id="IPR001647">
    <property type="entry name" value="HTH_TetR"/>
</dbReference>
<dbReference type="InterPro" id="IPR036271">
    <property type="entry name" value="Tet_transcr_reg_TetR-rel_C_sf"/>
</dbReference>
<dbReference type="SUPFAM" id="SSF48498">
    <property type="entry name" value="Tetracyclin repressor-like, C-terminal domain"/>
    <property type="match status" value="1"/>
</dbReference>
<feature type="domain" description="HTH tetR-type" evidence="5">
    <location>
        <begin position="10"/>
        <end position="70"/>
    </location>
</feature>
<dbReference type="RefSeq" id="WP_092557345.1">
    <property type="nucleotide sequence ID" value="NZ_FNPZ01000005.1"/>
</dbReference>
<dbReference type="PRINTS" id="PR00455">
    <property type="entry name" value="HTHTETR"/>
</dbReference>
<dbReference type="GO" id="GO:0000976">
    <property type="term" value="F:transcription cis-regulatory region binding"/>
    <property type="evidence" value="ECO:0007669"/>
    <property type="project" value="TreeGrafter"/>
</dbReference>
<dbReference type="Pfam" id="PF00440">
    <property type="entry name" value="TetR_N"/>
    <property type="match status" value="1"/>
</dbReference>
<keyword evidence="7" id="KW-1185">Reference proteome</keyword>
<dbReference type="InterPro" id="IPR050109">
    <property type="entry name" value="HTH-type_TetR-like_transc_reg"/>
</dbReference>
<proteinExistence type="predicted"/>
<dbReference type="AlphaFoldDB" id="A0A1H3TFW0"/>
<reference evidence="6 7" key="1">
    <citation type="submission" date="2016-10" db="EMBL/GenBank/DDBJ databases">
        <authorList>
            <person name="de Groot N.N."/>
        </authorList>
    </citation>
    <scope>NUCLEOTIDE SEQUENCE [LARGE SCALE GENOMIC DNA]</scope>
    <source>
        <strain evidence="6 7">CGMCC 4.3491</strain>
    </source>
</reference>
<dbReference type="GO" id="GO:0003700">
    <property type="term" value="F:DNA-binding transcription factor activity"/>
    <property type="evidence" value="ECO:0007669"/>
    <property type="project" value="TreeGrafter"/>
</dbReference>
<dbReference type="STRING" id="381665.SAMN05216554_4102"/>
<keyword evidence="1" id="KW-0805">Transcription regulation</keyword>
<evidence type="ECO:0000313" key="6">
    <source>
        <dbReference type="EMBL" id="SDZ48229.1"/>
    </source>
</evidence>
<sequence length="197" mass="21449">MATRNYSKGAAKREEILDVAFETVAHSGYNAATIRTIAEAAGLSKTGVGHHFGNKHELLTAVLTRRDEIGTAAARDGGDHFFETLRVILTERAKDVGLMELYVRLSAEAVDPMNGAHEFFVERYQRIDEYGVAEIKRQQRSGAIAADIDPHVLSLLIAAIVDGLQLRMLYDPKVTPAPIADALRDLLAAPARPTSQG</sequence>
<evidence type="ECO:0000256" key="2">
    <source>
        <dbReference type="ARBA" id="ARBA00023125"/>
    </source>
</evidence>
<evidence type="ECO:0000256" key="1">
    <source>
        <dbReference type="ARBA" id="ARBA00023015"/>
    </source>
</evidence>
<evidence type="ECO:0000256" key="4">
    <source>
        <dbReference type="PROSITE-ProRule" id="PRU00335"/>
    </source>
</evidence>
<dbReference type="Proteomes" id="UP000198891">
    <property type="component" value="Unassembled WGS sequence"/>
</dbReference>
<organism evidence="6 7">
    <name type="scientific">Herbiconiux ginsengi</name>
    <dbReference type="NCBI Taxonomy" id="381665"/>
    <lineage>
        <taxon>Bacteria</taxon>
        <taxon>Bacillati</taxon>
        <taxon>Actinomycetota</taxon>
        <taxon>Actinomycetes</taxon>
        <taxon>Micrococcales</taxon>
        <taxon>Microbacteriaceae</taxon>
        <taxon>Herbiconiux</taxon>
    </lineage>
</organism>
<evidence type="ECO:0000259" key="5">
    <source>
        <dbReference type="PROSITE" id="PS50977"/>
    </source>
</evidence>
<evidence type="ECO:0000313" key="7">
    <source>
        <dbReference type="Proteomes" id="UP000198891"/>
    </source>
</evidence>
<dbReference type="Gene3D" id="1.10.357.10">
    <property type="entry name" value="Tetracycline Repressor, domain 2"/>
    <property type="match status" value="1"/>
</dbReference>
<dbReference type="OrthoDB" id="7505659at2"/>
<protein>
    <submittedName>
        <fullName evidence="6">Transcriptional regulator, TetR family</fullName>
    </submittedName>
</protein>
<dbReference type="PANTHER" id="PTHR30055:SF234">
    <property type="entry name" value="HTH-TYPE TRANSCRIPTIONAL REGULATOR BETI"/>
    <property type="match status" value="1"/>
</dbReference>
<keyword evidence="3" id="KW-0804">Transcription</keyword>
<dbReference type="EMBL" id="FNPZ01000005">
    <property type="protein sequence ID" value="SDZ48229.1"/>
    <property type="molecule type" value="Genomic_DNA"/>
</dbReference>